<feature type="compositionally biased region" description="Acidic residues" evidence="1">
    <location>
        <begin position="365"/>
        <end position="410"/>
    </location>
</feature>
<dbReference type="GO" id="GO:0010343">
    <property type="term" value="P:singlet oxygen-mediated programmed cell death"/>
    <property type="evidence" value="ECO:0007669"/>
    <property type="project" value="InterPro"/>
</dbReference>
<proteinExistence type="predicted"/>
<protein>
    <recommendedName>
        <fullName evidence="4">Protein EXECUTER 1, chloroplastic</fullName>
    </recommendedName>
</protein>
<keyword evidence="3" id="KW-1185">Reference proteome</keyword>
<comment type="caution">
    <text evidence="2">The sequence shown here is derived from an EMBL/GenBank/DDBJ whole genome shotgun (WGS) entry which is preliminary data.</text>
</comment>
<feature type="region of interest" description="Disordered" evidence="1">
    <location>
        <begin position="482"/>
        <end position="507"/>
    </location>
</feature>
<organism evidence="2 3">
    <name type="scientific">Crotalaria pallida</name>
    <name type="common">Smooth rattlebox</name>
    <name type="synonym">Crotalaria striata</name>
    <dbReference type="NCBI Taxonomy" id="3830"/>
    <lineage>
        <taxon>Eukaryota</taxon>
        <taxon>Viridiplantae</taxon>
        <taxon>Streptophyta</taxon>
        <taxon>Embryophyta</taxon>
        <taxon>Tracheophyta</taxon>
        <taxon>Spermatophyta</taxon>
        <taxon>Magnoliopsida</taxon>
        <taxon>eudicotyledons</taxon>
        <taxon>Gunneridae</taxon>
        <taxon>Pentapetalae</taxon>
        <taxon>rosids</taxon>
        <taxon>fabids</taxon>
        <taxon>Fabales</taxon>
        <taxon>Fabaceae</taxon>
        <taxon>Papilionoideae</taxon>
        <taxon>50 kb inversion clade</taxon>
        <taxon>genistoids sensu lato</taxon>
        <taxon>core genistoids</taxon>
        <taxon>Crotalarieae</taxon>
        <taxon>Crotalaria</taxon>
    </lineage>
</organism>
<feature type="region of interest" description="Disordered" evidence="1">
    <location>
        <begin position="292"/>
        <end position="329"/>
    </location>
</feature>
<evidence type="ECO:0008006" key="4">
    <source>
        <dbReference type="Google" id="ProtNLM"/>
    </source>
</evidence>
<dbReference type="Pfam" id="PF12014">
    <property type="entry name" value="Cyclin_D1_bind"/>
    <property type="match status" value="1"/>
</dbReference>
<dbReference type="AlphaFoldDB" id="A0AAN9HUE9"/>
<name>A0AAN9HUE9_CROPI</name>
<reference evidence="2 3" key="1">
    <citation type="submission" date="2024-01" db="EMBL/GenBank/DDBJ databases">
        <title>The genomes of 5 underutilized Papilionoideae crops provide insights into root nodulation and disease resistanc.</title>
        <authorList>
            <person name="Yuan L."/>
        </authorList>
    </citation>
    <scope>NUCLEOTIDE SEQUENCE [LARGE SCALE GENOMIC DNA]</scope>
    <source>
        <strain evidence="2">ZHUSHIDOU_FW_LH</strain>
        <tissue evidence="2">Leaf</tissue>
    </source>
</reference>
<accession>A0AAN9HUE9</accession>
<feature type="region of interest" description="Disordered" evidence="1">
    <location>
        <begin position="365"/>
        <end position="424"/>
    </location>
</feature>
<gene>
    <name evidence="2" type="ORF">RIF29_36111</name>
</gene>
<sequence>MASSLTPTPPNLNFPNQKHSITFPLSLRTPSLLQFHSLSHSQSLCRCINSSSSSDNNNNNNNGAANRRWDSLLHDFLSNAVKQFDSYINSLTNRNAAAASSPSPAADKGEPEDEWDWDRWRVHFQEVDDQERIVSILRSQLIRAVYLEDYKDAARLKVAIAAAATNDSVGRVMSHLNRAIKEERYTDAAFLRDKAGAGLVGWWAGISNNVNDPHGLIIRITPEHGRYVARSYSPRQLATSSAGVPLFEFFLRKNKKGAFKSQAVYLKRRGAFHGSPTTSPKALNAAERLSSIESTEDRGQLFDVSTEDLESGDDRNDGSDPAEGMPGFQNVLKDMIPGVKVKIYTVTTPEKVDKDLISKVIEQIIEEEEEEDEDEDDDEEGEEEEEEEEEEEDEDEDEDEEKDVIESLDPEDIKSVTDQEGNDEIGINASLGTFDREEQNEIAVKVVIGGLVQKLSSNMSGRDLLRVPAKLEMKRRGSFSFTVEKEINQQDAHDKGKRSSDESTKFQGRRRVGHVMFDLAKFIGRGKVPSKVLKEVGELINLTLSQAQNHQPLSGSTIFNRIEIPASFDPLNGLYIGAHGLFSSEVIQMRRKFGQWQEDGGAKESSDLEFYEYVEALKLTGDPYVPAGQVAFRAKVGKRYQLPHKGIIPEEFGVIARYKGQGRLAEPGFQNPRWVDGELVILDGKHLKAGPVVGFVYWAPEYHFLVFFNRLRLQQ</sequence>
<dbReference type="Proteomes" id="UP001372338">
    <property type="component" value="Unassembled WGS sequence"/>
</dbReference>
<evidence type="ECO:0000313" key="3">
    <source>
        <dbReference type="Proteomes" id="UP001372338"/>
    </source>
</evidence>
<dbReference type="GO" id="GO:0042651">
    <property type="term" value="C:thylakoid membrane"/>
    <property type="evidence" value="ECO:0007669"/>
    <property type="project" value="TreeGrafter"/>
</dbReference>
<dbReference type="EMBL" id="JAYWIO010000007">
    <property type="protein sequence ID" value="KAK7252277.1"/>
    <property type="molecule type" value="Genomic_DNA"/>
</dbReference>
<evidence type="ECO:0000256" key="1">
    <source>
        <dbReference type="SAM" id="MobiDB-lite"/>
    </source>
</evidence>
<dbReference type="PANTHER" id="PTHR33917">
    <property type="entry name" value="PROTEIN EXECUTER 1, CHLOROPLASTIC"/>
    <property type="match status" value="1"/>
</dbReference>
<evidence type="ECO:0000313" key="2">
    <source>
        <dbReference type="EMBL" id="KAK7252277.1"/>
    </source>
</evidence>
<dbReference type="PANTHER" id="PTHR33917:SF3">
    <property type="entry name" value="PROTEIN EXECUTER 1, CHLOROPLASTIC"/>
    <property type="match status" value="1"/>
</dbReference>
<feature type="compositionally biased region" description="Basic and acidic residues" evidence="1">
    <location>
        <begin position="483"/>
        <end position="504"/>
    </location>
</feature>
<dbReference type="InterPro" id="IPR044680">
    <property type="entry name" value="EX1/2"/>
</dbReference>